<dbReference type="AlphaFoldDB" id="A0AAV5TQU7"/>
<name>A0AAV5TQU7_9BILA</name>
<feature type="non-terminal residue" evidence="1">
    <location>
        <position position="1"/>
    </location>
</feature>
<evidence type="ECO:0000313" key="2">
    <source>
        <dbReference type="Proteomes" id="UP001432027"/>
    </source>
</evidence>
<gene>
    <name evidence="1" type="ORF">PENTCL1PPCAC_18820</name>
</gene>
<evidence type="ECO:0000313" key="1">
    <source>
        <dbReference type="EMBL" id="GMS96645.1"/>
    </source>
</evidence>
<dbReference type="Proteomes" id="UP001432027">
    <property type="component" value="Unassembled WGS sequence"/>
</dbReference>
<protein>
    <submittedName>
        <fullName evidence="1">Uncharacterized protein</fullName>
    </submittedName>
</protein>
<sequence>IFITQWLERIPKWKPIRVEFRRLSYGQDSFDFLVQVSDIVEMLQFDTLRTHTDVGPSDLDEYLVQVRERNLILELLSFHRY</sequence>
<keyword evidence="2" id="KW-1185">Reference proteome</keyword>
<reference evidence="1" key="1">
    <citation type="submission" date="2023-10" db="EMBL/GenBank/DDBJ databases">
        <title>Genome assembly of Pristionchus species.</title>
        <authorList>
            <person name="Yoshida K."/>
            <person name="Sommer R.J."/>
        </authorList>
    </citation>
    <scope>NUCLEOTIDE SEQUENCE</scope>
    <source>
        <strain evidence="1">RS0144</strain>
    </source>
</reference>
<proteinExistence type="predicted"/>
<accession>A0AAV5TQU7</accession>
<comment type="caution">
    <text evidence="1">The sequence shown here is derived from an EMBL/GenBank/DDBJ whole genome shotgun (WGS) entry which is preliminary data.</text>
</comment>
<dbReference type="EMBL" id="BTSX01000004">
    <property type="protein sequence ID" value="GMS96645.1"/>
    <property type="molecule type" value="Genomic_DNA"/>
</dbReference>
<organism evidence="1 2">
    <name type="scientific">Pristionchus entomophagus</name>
    <dbReference type="NCBI Taxonomy" id="358040"/>
    <lineage>
        <taxon>Eukaryota</taxon>
        <taxon>Metazoa</taxon>
        <taxon>Ecdysozoa</taxon>
        <taxon>Nematoda</taxon>
        <taxon>Chromadorea</taxon>
        <taxon>Rhabditida</taxon>
        <taxon>Rhabditina</taxon>
        <taxon>Diplogasteromorpha</taxon>
        <taxon>Diplogasteroidea</taxon>
        <taxon>Neodiplogasteridae</taxon>
        <taxon>Pristionchus</taxon>
    </lineage>
</organism>